<evidence type="ECO:0000313" key="2">
    <source>
        <dbReference type="EMBL" id="AXC09563.1"/>
    </source>
</evidence>
<dbReference type="AlphaFoldDB" id="A0A2Z5FS47"/>
<feature type="region of interest" description="Disordered" evidence="1">
    <location>
        <begin position="1"/>
        <end position="38"/>
    </location>
</feature>
<protein>
    <submittedName>
        <fullName evidence="2">Uncharacterized protein</fullName>
    </submittedName>
</protein>
<reference evidence="2 3" key="1">
    <citation type="journal article" date="2018" name="Front. Microbiol.">
        <title>Hydrolytic Capabilities as a Key to Environmental Success: Chitinolytic and Cellulolytic Acidobacteria From Acidic Sub-arctic Soils and Boreal Peatlands.</title>
        <authorList>
            <person name="Belova S.E."/>
            <person name="Ravin N.V."/>
            <person name="Pankratov T.A."/>
            <person name="Rakitin A.L."/>
            <person name="Ivanova A.A."/>
            <person name="Beletsky A.V."/>
            <person name="Mardanov A.V."/>
            <person name="Sinninghe Damste J.S."/>
            <person name="Dedysh S.N."/>
        </authorList>
    </citation>
    <scope>NUCLEOTIDE SEQUENCE [LARGE SCALE GENOMIC DNA]</scope>
    <source>
        <strain evidence="2 3">SBC82</strain>
    </source>
</reference>
<evidence type="ECO:0000256" key="1">
    <source>
        <dbReference type="SAM" id="MobiDB-lite"/>
    </source>
</evidence>
<feature type="compositionally biased region" description="Basic and acidic residues" evidence="1">
    <location>
        <begin position="14"/>
        <end position="24"/>
    </location>
</feature>
<organism evidence="2 3">
    <name type="scientific">Acidisarcina polymorpha</name>
    <dbReference type="NCBI Taxonomy" id="2211140"/>
    <lineage>
        <taxon>Bacteria</taxon>
        <taxon>Pseudomonadati</taxon>
        <taxon>Acidobacteriota</taxon>
        <taxon>Terriglobia</taxon>
        <taxon>Terriglobales</taxon>
        <taxon>Acidobacteriaceae</taxon>
        <taxon>Acidisarcina</taxon>
    </lineage>
</organism>
<name>A0A2Z5FS47_9BACT</name>
<keyword evidence="3" id="KW-1185">Reference proteome</keyword>
<dbReference type="EMBL" id="CP030840">
    <property type="protein sequence ID" value="AXC09563.1"/>
    <property type="molecule type" value="Genomic_DNA"/>
</dbReference>
<gene>
    <name evidence="2" type="ORF">ACPOL_0178</name>
</gene>
<sequence>MKAKSTPASNRPEAGAKEDEHATKVDAPTAVQPVEPEDAYLTGVSRSLQRRLLGLNVQGSQGQAKPHPEATSAGLHSTGSFADEKPAAKTKKK</sequence>
<dbReference type="Proteomes" id="UP000253606">
    <property type="component" value="Chromosome"/>
</dbReference>
<evidence type="ECO:0000313" key="3">
    <source>
        <dbReference type="Proteomes" id="UP000253606"/>
    </source>
</evidence>
<feature type="region of interest" description="Disordered" evidence="1">
    <location>
        <begin position="54"/>
        <end position="93"/>
    </location>
</feature>
<dbReference type="KEGG" id="abas:ACPOL_0178"/>
<proteinExistence type="predicted"/>
<accession>A0A2Z5FS47</accession>